<dbReference type="PANTHER" id="PTHR31672">
    <property type="entry name" value="BNACNNG10540D PROTEIN"/>
    <property type="match status" value="1"/>
</dbReference>
<accession>A0ABD1Y328</accession>
<protein>
    <submittedName>
        <fullName evidence="1">Uncharacterized protein</fullName>
    </submittedName>
</protein>
<proteinExistence type="predicted"/>
<keyword evidence="2" id="KW-1185">Reference proteome</keyword>
<dbReference type="PANTHER" id="PTHR31672:SF2">
    <property type="entry name" value="F-BOX DOMAIN-CONTAINING PROTEIN"/>
    <property type="match status" value="1"/>
</dbReference>
<dbReference type="Proteomes" id="UP001605036">
    <property type="component" value="Unassembled WGS sequence"/>
</dbReference>
<reference evidence="1 2" key="1">
    <citation type="submission" date="2024-09" db="EMBL/GenBank/DDBJ databases">
        <title>Chromosome-scale assembly of Riccia fluitans.</title>
        <authorList>
            <person name="Paukszto L."/>
            <person name="Sawicki J."/>
            <person name="Karawczyk K."/>
            <person name="Piernik-Szablinska J."/>
            <person name="Szczecinska M."/>
            <person name="Mazdziarz M."/>
        </authorList>
    </citation>
    <scope>NUCLEOTIDE SEQUENCE [LARGE SCALE GENOMIC DNA]</scope>
    <source>
        <strain evidence="1">Rf_01</strain>
        <tissue evidence="1">Aerial parts of the thallus</tissue>
    </source>
</reference>
<gene>
    <name evidence="1" type="ORF">R1flu_001352</name>
</gene>
<comment type="caution">
    <text evidence="1">The sequence shown here is derived from an EMBL/GenBank/DDBJ whole genome shotgun (WGS) entry which is preliminary data.</text>
</comment>
<sequence>MESYDFFAKIDTGPLFIITEPSETASEYDLIPICYSSDSYHDDIALVIHNPFTGHWTTLIVPYAYEGGMASRISNSILGGLVMDQDTGTYKVIVAFVDADLPRKTFIYDSSSDSWTTSAAISPVLGRDVDEELVEGEFSGREIGRSIACGRDLFWIVGMSTGDGYLRTLIKYSFELDNWSTFSKLWPDDVNWRPVYLACFENWPYVVNFDSSSDGTRLLTEFLNLVPGLGKFDGDDFERLVNQSETACFPDGLKPYRAIAEGGTWFVESRGEKTGLPVLHTRSSPALQLSARVGAIEDRLSSSFRRSIQVAAAEAEEILFKGILGNSVNEGGRERSSFILTGEQ</sequence>
<dbReference type="InterPro" id="IPR050796">
    <property type="entry name" value="SCF_F-box_component"/>
</dbReference>
<evidence type="ECO:0000313" key="1">
    <source>
        <dbReference type="EMBL" id="KAL2621147.1"/>
    </source>
</evidence>
<organism evidence="1 2">
    <name type="scientific">Riccia fluitans</name>
    <dbReference type="NCBI Taxonomy" id="41844"/>
    <lineage>
        <taxon>Eukaryota</taxon>
        <taxon>Viridiplantae</taxon>
        <taxon>Streptophyta</taxon>
        <taxon>Embryophyta</taxon>
        <taxon>Marchantiophyta</taxon>
        <taxon>Marchantiopsida</taxon>
        <taxon>Marchantiidae</taxon>
        <taxon>Marchantiales</taxon>
        <taxon>Ricciaceae</taxon>
        <taxon>Riccia</taxon>
    </lineage>
</organism>
<evidence type="ECO:0000313" key="2">
    <source>
        <dbReference type="Proteomes" id="UP001605036"/>
    </source>
</evidence>
<dbReference type="AlphaFoldDB" id="A0ABD1Y328"/>
<dbReference type="EMBL" id="JBHFFA010000006">
    <property type="protein sequence ID" value="KAL2621147.1"/>
    <property type="molecule type" value="Genomic_DNA"/>
</dbReference>
<name>A0ABD1Y328_9MARC</name>